<dbReference type="EMBL" id="AMQN01005195">
    <property type="status" value="NOT_ANNOTATED_CDS"/>
    <property type="molecule type" value="Genomic_DNA"/>
</dbReference>
<dbReference type="STRING" id="283909.R7VC14"/>
<reference evidence="3 5" key="2">
    <citation type="journal article" date="2013" name="Nature">
        <title>Insights into bilaterian evolution from three spiralian genomes.</title>
        <authorList>
            <person name="Simakov O."/>
            <person name="Marletaz F."/>
            <person name="Cho S.J."/>
            <person name="Edsinger-Gonzales E."/>
            <person name="Havlak P."/>
            <person name="Hellsten U."/>
            <person name="Kuo D.H."/>
            <person name="Larsson T."/>
            <person name="Lv J."/>
            <person name="Arendt D."/>
            <person name="Savage R."/>
            <person name="Osoegawa K."/>
            <person name="de Jong P."/>
            <person name="Grimwood J."/>
            <person name="Chapman J.A."/>
            <person name="Shapiro H."/>
            <person name="Aerts A."/>
            <person name="Otillar R.P."/>
            <person name="Terry A.Y."/>
            <person name="Boore J.L."/>
            <person name="Grigoriev I.V."/>
            <person name="Lindberg D.R."/>
            <person name="Seaver E.C."/>
            <person name="Weisblat D.A."/>
            <person name="Putnam N.H."/>
            <person name="Rokhsar D.S."/>
        </authorList>
    </citation>
    <scope>NUCLEOTIDE SEQUENCE</scope>
    <source>
        <strain evidence="3 5">I ESC-2004</strain>
    </source>
</reference>
<feature type="region of interest" description="Disordered" evidence="2">
    <location>
        <begin position="212"/>
        <end position="284"/>
    </location>
</feature>
<evidence type="ECO:0000256" key="2">
    <source>
        <dbReference type="SAM" id="MobiDB-lite"/>
    </source>
</evidence>
<evidence type="ECO:0000313" key="4">
    <source>
        <dbReference type="EnsemblMetazoa" id="CapteP187878"/>
    </source>
</evidence>
<feature type="compositionally biased region" description="Low complexity" evidence="2">
    <location>
        <begin position="468"/>
        <end position="489"/>
    </location>
</feature>
<feature type="compositionally biased region" description="Gly residues" evidence="2">
    <location>
        <begin position="490"/>
        <end position="499"/>
    </location>
</feature>
<organism evidence="3">
    <name type="scientific">Capitella teleta</name>
    <name type="common">Polychaete worm</name>
    <dbReference type="NCBI Taxonomy" id="283909"/>
    <lineage>
        <taxon>Eukaryota</taxon>
        <taxon>Metazoa</taxon>
        <taxon>Spiralia</taxon>
        <taxon>Lophotrochozoa</taxon>
        <taxon>Annelida</taxon>
        <taxon>Polychaeta</taxon>
        <taxon>Sedentaria</taxon>
        <taxon>Scolecida</taxon>
        <taxon>Capitellidae</taxon>
        <taxon>Capitella</taxon>
    </lineage>
</organism>
<dbReference type="GO" id="GO:0006406">
    <property type="term" value="P:mRNA export from nucleus"/>
    <property type="evidence" value="ECO:0007669"/>
    <property type="project" value="TreeGrafter"/>
</dbReference>
<name>R7VC14_CAPTE</name>
<dbReference type="EMBL" id="KB295394">
    <property type="protein sequence ID" value="ELU13200.1"/>
    <property type="molecule type" value="Genomic_DNA"/>
</dbReference>
<dbReference type="GO" id="GO:0005643">
    <property type="term" value="C:nuclear pore"/>
    <property type="evidence" value="ECO:0007669"/>
    <property type="project" value="TreeGrafter"/>
</dbReference>
<feature type="compositionally biased region" description="Pro residues" evidence="2">
    <location>
        <begin position="342"/>
        <end position="352"/>
    </location>
</feature>
<feature type="compositionally biased region" description="Low complexity" evidence="2">
    <location>
        <begin position="380"/>
        <end position="392"/>
    </location>
</feature>
<dbReference type="Proteomes" id="UP000014760">
    <property type="component" value="Unassembled WGS sequence"/>
</dbReference>
<dbReference type="AlphaFoldDB" id="R7VC14"/>
<evidence type="ECO:0000256" key="1">
    <source>
        <dbReference type="SAM" id="Coils"/>
    </source>
</evidence>
<keyword evidence="1" id="KW-0175">Coiled coil</keyword>
<accession>R7VC14</accession>
<dbReference type="EnsemblMetazoa" id="CapteT187878">
    <property type="protein sequence ID" value="CapteP187878"/>
    <property type="gene ID" value="CapteG187878"/>
</dbReference>
<dbReference type="GO" id="GO:0017056">
    <property type="term" value="F:structural constituent of nuclear pore"/>
    <property type="evidence" value="ECO:0007669"/>
    <property type="project" value="TreeGrafter"/>
</dbReference>
<reference evidence="4" key="3">
    <citation type="submission" date="2015-06" db="UniProtKB">
        <authorList>
            <consortium name="EnsemblMetazoa"/>
        </authorList>
    </citation>
    <scope>IDENTIFICATION</scope>
</reference>
<evidence type="ECO:0000313" key="5">
    <source>
        <dbReference type="Proteomes" id="UP000014760"/>
    </source>
</evidence>
<dbReference type="PANTHER" id="PTHR18898">
    <property type="entry name" value="NUCLEOPROTEIN TPR-RELATED"/>
    <property type="match status" value="1"/>
</dbReference>
<feature type="compositionally biased region" description="Gly residues" evidence="2">
    <location>
        <begin position="513"/>
        <end position="541"/>
    </location>
</feature>
<feature type="coiled-coil region" evidence="1">
    <location>
        <begin position="136"/>
        <end position="170"/>
    </location>
</feature>
<feature type="compositionally biased region" description="Polar residues" evidence="2">
    <location>
        <begin position="456"/>
        <end position="467"/>
    </location>
</feature>
<evidence type="ECO:0000313" key="3">
    <source>
        <dbReference type="EMBL" id="ELU13200.1"/>
    </source>
</evidence>
<dbReference type="PANTHER" id="PTHR18898:SF2">
    <property type="entry name" value="NUCLEOPROTEIN TPR"/>
    <property type="match status" value="1"/>
</dbReference>
<dbReference type="OMA" id="QHYESIW"/>
<dbReference type="HOGENOM" id="CLU_471123_0_0_1"/>
<feature type="region of interest" description="Disordered" evidence="2">
    <location>
        <begin position="334"/>
        <end position="392"/>
    </location>
</feature>
<keyword evidence="5" id="KW-1185">Reference proteome</keyword>
<feature type="region of interest" description="Disordered" evidence="2">
    <location>
        <begin position="429"/>
        <end position="579"/>
    </location>
</feature>
<feature type="compositionally biased region" description="Acidic residues" evidence="2">
    <location>
        <begin position="542"/>
        <end position="553"/>
    </location>
</feature>
<reference evidence="5" key="1">
    <citation type="submission" date="2012-12" db="EMBL/GenBank/DDBJ databases">
        <authorList>
            <person name="Hellsten U."/>
            <person name="Grimwood J."/>
            <person name="Chapman J.A."/>
            <person name="Shapiro H."/>
            <person name="Aerts A."/>
            <person name="Otillar R.P."/>
            <person name="Terry A.Y."/>
            <person name="Boore J.L."/>
            <person name="Simakov O."/>
            <person name="Marletaz F."/>
            <person name="Cho S.-J."/>
            <person name="Edsinger-Gonzales E."/>
            <person name="Havlak P."/>
            <person name="Kuo D.-H."/>
            <person name="Larsson T."/>
            <person name="Lv J."/>
            <person name="Arendt D."/>
            <person name="Savage R."/>
            <person name="Osoegawa K."/>
            <person name="de Jong P."/>
            <person name="Lindberg D.R."/>
            <person name="Seaver E.C."/>
            <person name="Weisblat D.A."/>
            <person name="Putnam N.H."/>
            <person name="Grigoriev I.V."/>
            <person name="Rokhsar D.S."/>
        </authorList>
    </citation>
    <scope>NUCLEOTIDE SEQUENCE</scope>
    <source>
        <strain evidence="5">I ESC-2004</strain>
    </source>
</reference>
<feature type="compositionally biased region" description="Basic and acidic residues" evidence="2">
    <location>
        <begin position="212"/>
        <end position="254"/>
    </location>
</feature>
<protein>
    <submittedName>
        <fullName evidence="3 4">Uncharacterized protein</fullName>
    </submittedName>
</protein>
<sequence>MSSSGDIERLVHSLEFENQQYVREIEKEKKLICDLENKVDELRDGVSKENERTSQLDDDTKRFHKQFTINRSNISSLNNTLAMLAEQKEARQNHLEMIQQQTDAERAKQQATLDHYEGVFKDFSEVYGRSQLAEQLKGLTITRDAAQHKMQAAQSEAEQIKQKMQAFSQNADSWLSTDALKKHLLQAKAEGEGLKRMILHKLSVIYEKEKEQKRLQEEKQRADNERQREEEEKRRIEEQRRAEEEDKRSTEQARKATAPPVKGGVIRTPSISMPSLPQRQPVVPPLPRQAPMPTAPKLKSFSFEIPSLSLPLYRALPPRMPDVPRMKVPLKIPEVKQEAPRRPVPPVLPQSPAPSILSQTPPSAKLSEPKTPFISCTSVPQSPSLSEKSYSSSPFNLEKIRAHAKSMFKSPGSDFGYEARTFFEREAGIRETPPPEPAGSGSFSLGPNTFQPPTPETKQPNEQLTTKVDSPPEVPASVASSKSFDFSSGSFGGFSGFGGTSDQVDSSPVAFSFGGGAGDATSGGGGGGGGGGIFGMFGGGGGEEEEAQGEGGDEGGFSFSFGGGSNSPESNDKPGFSLF</sequence>
<dbReference type="OrthoDB" id="6022714at2759"/>
<proteinExistence type="predicted"/>
<gene>
    <name evidence="3" type="ORF">CAPTEDRAFT_187878</name>
</gene>